<dbReference type="RefSeq" id="WP_105337222.1">
    <property type="nucleotide sequence ID" value="NZ_PUHZ01000020.1"/>
</dbReference>
<dbReference type="OrthoDB" id="276157at2"/>
<evidence type="ECO:0000313" key="4">
    <source>
        <dbReference type="Proteomes" id="UP000237819"/>
    </source>
</evidence>
<evidence type="ECO:0000259" key="2">
    <source>
        <dbReference type="Pfam" id="PF12850"/>
    </source>
</evidence>
<dbReference type="Proteomes" id="UP000237819">
    <property type="component" value="Unassembled WGS sequence"/>
</dbReference>
<dbReference type="EMBL" id="PUHZ01000020">
    <property type="protein sequence ID" value="PQO44253.1"/>
    <property type="molecule type" value="Genomic_DNA"/>
</dbReference>
<evidence type="ECO:0000256" key="1">
    <source>
        <dbReference type="ARBA" id="ARBA00008950"/>
    </source>
</evidence>
<sequence>MKLGLVTDIHEELATLRVALDRFQHAQVEQVIVIGDLLKLGEQIAETCQMLAAAGAIGVWGNHDFGLCVDENLRREYPPGTLDFMTTLRPRLEFAGCHFCHVEPWLNPERIEDLWYFEGPPDHPDKLARIFAATDCRVMFAGHYHKWLAATPDGLLDWNGSQPLLLAPKQRYFVTVAAICHGSYAIYDTESNLLTPWNERLPD</sequence>
<evidence type="ECO:0000313" key="3">
    <source>
        <dbReference type="EMBL" id="PQO44253.1"/>
    </source>
</evidence>
<dbReference type="AlphaFoldDB" id="A0A2S8GII9"/>
<protein>
    <recommendedName>
        <fullName evidence="2">Calcineurin-like phosphoesterase domain-containing protein</fullName>
    </recommendedName>
</protein>
<dbReference type="Pfam" id="PF12850">
    <property type="entry name" value="Metallophos_2"/>
    <property type="match status" value="1"/>
</dbReference>
<dbReference type="Gene3D" id="3.60.21.10">
    <property type="match status" value="1"/>
</dbReference>
<comment type="similarity">
    <text evidence="1">Belongs to the metallophosphoesterase superfamily. YfcE family.</text>
</comment>
<comment type="caution">
    <text evidence="3">The sequence shown here is derived from an EMBL/GenBank/DDBJ whole genome shotgun (WGS) entry which is preliminary data.</text>
</comment>
<dbReference type="InterPro" id="IPR024654">
    <property type="entry name" value="Calcineurin-like_PHP_lpxH"/>
</dbReference>
<reference evidence="3 4" key="1">
    <citation type="submission" date="2018-02" db="EMBL/GenBank/DDBJ databases">
        <title>Comparative genomes isolates from brazilian mangrove.</title>
        <authorList>
            <person name="Araujo J.E."/>
            <person name="Taketani R.G."/>
            <person name="Silva M.C.P."/>
            <person name="Loureco M.V."/>
            <person name="Andreote F.D."/>
        </authorList>
    </citation>
    <scope>NUCLEOTIDE SEQUENCE [LARGE SCALE GENOMIC DNA]</scope>
    <source>
        <strain evidence="3 4">Nap-Phe MGV</strain>
    </source>
</reference>
<accession>A0A2S8GII9</accession>
<dbReference type="SUPFAM" id="SSF56300">
    <property type="entry name" value="Metallo-dependent phosphatases"/>
    <property type="match status" value="1"/>
</dbReference>
<proteinExistence type="inferred from homology"/>
<name>A0A2S8GII9_9BACT</name>
<organism evidence="3 4">
    <name type="scientific">Blastopirellula marina</name>
    <dbReference type="NCBI Taxonomy" id="124"/>
    <lineage>
        <taxon>Bacteria</taxon>
        <taxon>Pseudomonadati</taxon>
        <taxon>Planctomycetota</taxon>
        <taxon>Planctomycetia</taxon>
        <taxon>Pirellulales</taxon>
        <taxon>Pirellulaceae</taxon>
        <taxon>Blastopirellula</taxon>
    </lineage>
</organism>
<dbReference type="InterPro" id="IPR029052">
    <property type="entry name" value="Metallo-depent_PP-like"/>
</dbReference>
<gene>
    <name evidence="3" type="ORF">C5Y93_20025</name>
</gene>
<feature type="domain" description="Calcineurin-like phosphoesterase" evidence="2">
    <location>
        <begin position="1"/>
        <end position="156"/>
    </location>
</feature>